<comment type="caution">
    <text evidence="1">The sequence shown here is derived from an EMBL/GenBank/DDBJ whole genome shotgun (WGS) entry which is preliminary data.</text>
</comment>
<accession>A0ACC1IWP6</accession>
<reference evidence="1" key="1">
    <citation type="submission" date="2022-07" db="EMBL/GenBank/DDBJ databases">
        <title>Phylogenomic reconstructions and comparative analyses of Kickxellomycotina fungi.</title>
        <authorList>
            <person name="Reynolds N.K."/>
            <person name="Stajich J.E."/>
            <person name="Barry K."/>
            <person name="Grigoriev I.V."/>
            <person name="Crous P."/>
            <person name="Smith M.E."/>
        </authorList>
    </citation>
    <scope>NUCLEOTIDE SEQUENCE</scope>
    <source>
        <strain evidence="1">Benny 63K</strain>
    </source>
</reference>
<evidence type="ECO:0000313" key="2">
    <source>
        <dbReference type="Proteomes" id="UP001150581"/>
    </source>
</evidence>
<keyword evidence="2" id="KW-1185">Reference proteome</keyword>
<organism evidence="1 2">
    <name type="scientific">Kickxella alabastrina</name>
    <dbReference type="NCBI Taxonomy" id="61397"/>
    <lineage>
        <taxon>Eukaryota</taxon>
        <taxon>Fungi</taxon>
        <taxon>Fungi incertae sedis</taxon>
        <taxon>Zoopagomycota</taxon>
        <taxon>Kickxellomycotina</taxon>
        <taxon>Kickxellomycetes</taxon>
        <taxon>Kickxellales</taxon>
        <taxon>Kickxellaceae</taxon>
        <taxon>Kickxella</taxon>
    </lineage>
</organism>
<gene>
    <name evidence="1" type="primary">MEAF6</name>
    <name evidence="1" type="ORF">LPJ66_000214</name>
</gene>
<sequence>MGASAQEPEAAATASASPAPAPAPAPAATAAAAASSKSASSPSKKGAPSADTLAGGEPASAKSSTLAPASATKFNKSKTGEGKVTKKMLKEAEQELYQILLKKKQLDRQLIDTESSIYDFETSYFENCGQEGNIVHGFEGYLTSGRHHEQRKGGNGGAGHFGDADRIFSQSSATFKKAQEAKIAASLLDSDTEDEDDSGLVQQARNNTGTGGSAGGVKRKAVGGSTIKHNASGRQGTPTRRSTPTPSVPRTTKKLRLSIDSGT</sequence>
<protein>
    <submittedName>
        <fullName evidence="1">Chromatin modification- protein meaf6</fullName>
    </submittedName>
</protein>
<evidence type="ECO:0000313" key="1">
    <source>
        <dbReference type="EMBL" id="KAJ1902219.1"/>
    </source>
</evidence>
<proteinExistence type="predicted"/>
<dbReference type="EMBL" id="JANBPG010000004">
    <property type="protein sequence ID" value="KAJ1902219.1"/>
    <property type="molecule type" value="Genomic_DNA"/>
</dbReference>
<dbReference type="Proteomes" id="UP001150581">
    <property type="component" value="Unassembled WGS sequence"/>
</dbReference>
<name>A0ACC1IWP6_9FUNG</name>